<comment type="catalytic activity">
    <reaction evidence="1 7">
        <text>an N-acyl-D-glucosamine 6-phosphate = an N-acyl-D-mannosamine 6-phosphate</text>
        <dbReference type="Rhea" id="RHEA:23932"/>
        <dbReference type="ChEBI" id="CHEBI:57599"/>
        <dbReference type="ChEBI" id="CHEBI:57666"/>
        <dbReference type="EC" id="5.1.3.9"/>
    </reaction>
</comment>
<keyword evidence="5 7" id="KW-0413">Isomerase</keyword>
<dbReference type="GO" id="GO:0005829">
    <property type="term" value="C:cytosol"/>
    <property type="evidence" value="ECO:0007669"/>
    <property type="project" value="TreeGrafter"/>
</dbReference>
<dbReference type="AlphaFoldDB" id="A0AAF0YSY2"/>
<dbReference type="SUPFAM" id="SSF51366">
    <property type="entry name" value="Ribulose-phoshate binding barrel"/>
    <property type="match status" value="1"/>
</dbReference>
<protein>
    <recommendedName>
        <fullName evidence="7">Putative N-acetylmannosamine-6-phosphate 2-epimerase</fullName>
        <ecNumber evidence="7">5.1.3.9</ecNumber>
    </recommendedName>
    <alternativeName>
        <fullName evidence="7">ManNAc-6-P epimerase</fullName>
    </alternativeName>
</protein>
<dbReference type="GO" id="GO:0019262">
    <property type="term" value="P:N-acetylneuraminate catabolic process"/>
    <property type="evidence" value="ECO:0007669"/>
    <property type="project" value="UniProtKB-UniRule"/>
</dbReference>
<dbReference type="CDD" id="cd04729">
    <property type="entry name" value="NanE"/>
    <property type="match status" value="1"/>
</dbReference>
<dbReference type="GO" id="GO:0005975">
    <property type="term" value="P:carbohydrate metabolic process"/>
    <property type="evidence" value="ECO:0007669"/>
    <property type="project" value="UniProtKB-UniRule"/>
</dbReference>
<dbReference type="EMBL" id="CP136958">
    <property type="protein sequence ID" value="WOT02714.1"/>
    <property type="molecule type" value="Genomic_DNA"/>
</dbReference>
<sequence>MKHVNLADLKGKLVVSCQAYPGEPMRHPETMAQVAQAVVEGGAAAVRLQGLEDIRQTRKVVDVPIIGLVKEGHEGVYITPTLELCIAVADAGADVVALDATTRPRPDGLTFGETVDKLKKERPDVLIMADCDCMESAQQAVEAGVDVISTTLAGYTEVREKTEGPDLELLAQMHETYPEVTLICEGRIHSGADAKAALDAGADTIVVGTAITHPTSITSWFVEAIK</sequence>
<dbReference type="KEGG" id="cpyr:CYJ47_02775"/>
<dbReference type="InterPro" id="IPR011060">
    <property type="entry name" value="RibuloseP-bd_barrel"/>
</dbReference>
<evidence type="ECO:0000256" key="5">
    <source>
        <dbReference type="ARBA" id="ARBA00023235"/>
    </source>
</evidence>
<dbReference type="InterPro" id="IPR013785">
    <property type="entry name" value="Aldolase_TIM"/>
</dbReference>
<dbReference type="HAMAP" id="MF_01235">
    <property type="entry name" value="ManNAc6P_epimer"/>
    <property type="match status" value="1"/>
</dbReference>
<evidence type="ECO:0000256" key="3">
    <source>
        <dbReference type="ARBA" id="ARBA00005081"/>
    </source>
</evidence>
<dbReference type="PANTHER" id="PTHR36204:SF1">
    <property type="entry name" value="N-ACETYLMANNOSAMINE-6-PHOSPHATE 2-EPIMERASE-RELATED"/>
    <property type="match status" value="1"/>
</dbReference>
<organism evidence="8 9">
    <name type="scientific">Corynebacterium pyruviciproducens</name>
    <dbReference type="NCBI Taxonomy" id="598660"/>
    <lineage>
        <taxon>Bacteria</taxon>
        <taxon>Bacillati</taxon>
        <taxon>Actinomycetota</taxon>
        <taxon>Actinomycetes</taxon>
        <taxon>Mycobacteriales</taxon>
        <taxon>Corynebacteriaceae</taxon>
        <taxon>Corynebacterium</taxon>
    </lineage>
</organism>
<comment type="pathway">
    <text evidence="3 7">Amino-sugar metabolism; N-acetylneuraminate degradation; D-fructose 6-phosphate from N-acetylneuraminate: step 3/5.</text>
</comment>
<accession>A0AAF0YSY2</accession>
<comment type="function">
    <text evidence="2 7">Converts N-acetylmannosamine-6-phosphate (ManNAc-6-P) to N-acetylglucosamine-6-phosphate (GlcNAc-6-P).</text>
</comment>
<dbReference type="NCBIfam" id="NF002231">
    <property type="entry name" value="PRK01130.1"/>
    <property type="match status" value="1"/>
</dbReference>
<evidence type="ECO:0000256" key="1">
    <source>
        <dbReference type="ARBA" id="ARBA00000056"/>
    </source>
</evidence>
<evidence type="ECO:0000256" key="2">
    <source>
        <dbReference type="ARBA" id="ARBA00002147"/>
    </source>
</evidence>
<dbReference type="Gene3D" id="3.20.20.70">
    <property type="entry name" value="Aldolase class I"/>
    <property type="match status" value="1"/>
</dbReference>
<dbReference type="Proteomes" id="UP000234560">
    <property type="component" value="Chromosome"/>
</dbReference>
<gene>
    <name evidence="7" type="primary">nanE</name>
    <name evidence="8" type="ORF">CYJ47_02775</name>
</gene>
<evidence type="ECO:0000313" key="8">
    <source>
        <dbReference type="EMBL" id="WOT02714.1"/>
    </source>
</evidence>
<dbReference type="GO" id="GO:0006053">
    <property type="term" value="P:N-acetylmannosamine catabolic process"/>
    <property type="evidence" value="ECO:0007669"/>
    <property type="project" value="TreeGrafter"/>
</dbReference>
<evidence type="ECO:0000313" key="9">
    <source>
        <dbReference type="Proteomes" id="UP000234560"/>
    </source>
</evidence>
<dbReference type="Pfam" id="PF04131">
    <property type="entry name" value="NanE"/>
    <property type="match status" value="1"/>
</dbReference>
<dbReference type="PANTHER" id="PTHR36204">
    <property type="entry name" value="N-ACETYLMANNOSAMINE-6-PHOSPHATE 2-EPIMERASE-RELATED"/>
    <property type="match status" value="1"/>
</dbReference>
<dbReference type="RefSeq" id="WP_101679438.1">
    <property type="nucleotide sequence ID" value="NZ_CP136958.1"/>
</dbReference>
<evidence type="ECO:0000256" key="6">
    <source>
        <dbReference type="ARBA" id="ARBA00023277"/>
    </source>
</evidence>
<comment type="similarity">
    <text evidence="4 7">Belongs to the NanE family.</text>
</comment>
<name>A0AAF0YSY2_9CORY</name>
<evidence type="ECO:0000256" key="4">
    <source>
        <dbReference type="ARBA" id="ARBA00007439"/>
    </source>
</evidence>
<reference evidence="8" key="2">
    <citation type="submission" date="2023-10" db="EMBL/GenBank/DDBJ databases">
        <authorList>
            <person name="Choi B."/>
        </authorList>
    </citation>
    <scope>NUCLEOTIDE SEQUENCE</scope>
    <source>
        <strain evidence="8">UMB0763</strain>
    </source>
</reference>
<proteinExistence type="inferred from homology"/>
<evidence type="ECO:0000256" key="7">
    <source>
        <dbReference type="HAMAP-Rule" id="MF_01235"/>
    </source>
</evidence>
<dbReference type="EC" id="5.1.3.9" evidence="7"/>
<reference evidence="8" key="1">
    <citation type="submission" date="2017-12" db="EMBL/GenBank/DDBJ databases">
        <authorList>
            <person name="Thomas-White K."/>
            <person name="Wolfe A.J."/>
        </authorList>
    </citation>
    <scope>NUCLEOTIDE SEQUENCE</scope>
    <source>
        <strain evidence="8">UMB0763</strain>
    </source>
</reference>
<dbReference type="InterPro" id="IPR007260">
    <property type="entry name" value="NanE"/>
</dbReference>
<dbReference type="GO" id="GO:0047465">
    <property type="term" value="F:N-acylglucosamine-6-phosphate 2-epimerase activity"/>
    <property type="evidence" value="ECO:0007669"/>
    <property type="project" value="UniProtKB-EC"/>
</dbReference>
<keyword evidence="6 7" id="KW-0119">Carbohydrate metabolism</keyword>